<feature type="region of interest" description="Disordered" evidence="4">
    <location>
        <begin position="1646"/>
        <end position="1668"/>
    </location>
</feature>
<feature type="region of interest" description="Disordered" evidence="4">
    <location>
        <begin position="1426"/>
        <end position="1445"/>
    </location>
</feature>
<dbReference type="Gene3D" id="2.60.40.10">
    <property type="entry name" value="Immunoglobulins"/>
    <property type="match status" value="1"/>
</dbReference>
<dbReference type="InterPro" id="IPR051172">
    <property type="entry name" value="Chlamydia_OmcB"/>
</dbReference>
<feature type="region of interest" description="Disordered" evidence="4">
    <location>
        <begin position="1211"/>
        <end position="1231"/>
    </location>
</feature>
<dbReference type="PANTHER" id="PTHR34819:SF3">
    <property type="entry name" value="CELL SURFACE PROTEIN"/>
    <property type="match status" value="1"/>
</dbReference>
<keyword evidence="2 3" id="KW-0472">Membrane</keyword>
<evidence type="ECO:0000256" key="4">
    <source>
        <dbReference type="SAM" id="MobiDB-lite"/>
    </source>
</evidence>
<dbReference type="InterPro" id="IPR055354">
    <property type="entry name" value="DUF7507"/>
</dbReference>
<dbReference type="PANTHER" id="PTHR34819">
    <property type="entry name" value="LARGE CYSTEINE-RICH PERIPLASMIC PROTEIN OMCB"/>
    <property type="match status" value="1"/>
</dbReference>
<evidence type="ECO:0000256" key="2">
    <source>
        <dbReference type="ARBA" id="ARBA00023136"/>
    </source>
</evidence>
<dbReference type="InterPro" id="IPR047589">
    <property type="entry name" value="DUF11_rpt"/>
</dbReference>
<dbReference type="Pfam" id="PF00691">
    <property type="entry name" value="OmpA"/>
    <property type="match status" value="1"/>
</dbReference>
<dbReference type="EMBL" id="JAVDTT010000002">
    <property type="protein sequence ID" value="MDR6841334.1"/>
    <property type="molecule type" value="Genomic_DNA"/>
</dbReference>
<dbReference type="PRINTS" id="PR01021">
    <property type="entry name" value="OMPADOMAIN"/>
</dbReference>
<dbReference type="InterPro" id="IPR036737">
    <property type="entry name" value="OmpA-like_sf"/>
</dbReference>
<feature type="region of interest" description="Disordered" evidence="4">
    <location>
        <begin position="974"/>
        <end position="997"/>
    </location>
</feature>
<dbReference type="Gene3D" id="3.30.1330.60">
    <property type="entry name" value="OmpA-like domain"/>
    <property type="match status" value="1"/>
</dbReference>
<dbReference type="Proteomes" id="UP001254759">
    <property type="component" value="Unassembled WGS sequence"/>
</dbReference>
<dbReference type="Pfam" id="PF01345">
    <property type="entry name" value="DUF11"/>
    <property type="match status" value="1"/>
</dbReference>
<evidence type="ECO:0000313" key="6">
    <source>
        <dbReference type="EMBL" id="MDR6841334.1"/>
    </source>
</evidence>
<dbReference type="NCBIfam" id="TIGR01451">
    <property type="entry name" value="B_ant_repeat"/>
    <property type="match status" value="2"/>
</dbReference>
<accession>A0ABU1RRD3</accession>
<organism evidence="6 7">
    <name type="scientific">Pseudoxanthomonas sacheonensis</name>
    <dbReference type="NCBI Taxonomy" id="443615"/>
    <lineage>
        <taxon>Bacteria</taxon>
        <taxon>Pseudomonadati</taxon>
        <taxon>Pseudomonadota</taxon>
        <taxon>Gammaproteobacteria</taxon>
        <taxon>Lysobacterales</taxon>
        <taxon>Lysobacteraceae</taxon>
        <taxon>Pseudoxanthomonas</taxon>
    </lineage>
</organism>
<dbReference type="InterPro" id="IPR001434">
    <property type="entry name" value="OmcB-like_DUF11"/>
</dbReference>
<dbReference type="InterPro" id="IPR006665">
    <property type="entry name" value="OmpA-like"/>
</dbReference>
<dbReference type="RefSeq" id="WP_310092005.1">
    <property type="nucleotide sequence ID" value="NZ_JAVDTT010000002.1"/>
</dbReference>
<feature type="region of interest" description="Disordered" evidence="4">
    <location>
        <begin position="734"/>
        <end position="760"/>
    </location>
</feature>
<dbReference type="InterPro" id="IPR013783">
    <property type="entry name" value="Ig-like_fold"/>
</dbReference>
<comment type="subcellular location">
    <subcellularLocation>
        <location evidence="1">Membrane</location>
    </subcellularLocation>
</comment>
<comment type="caution">
    <text evidence="6">The sequence shown here is derived from an EMBL/GenBank/DDBJ whole genome shotgun (WGS) entry which is preliminary data.</text>
</comment>
<reference evidence="6 7" key="1">
    <citation type="submission" date="2023-07" db="EMBL/GenBank/DDBJ databases">
        <title>Sorghum-associated microbial communities from plants grown in Nebraska, USA.</title>
        <authorList>
            <person name="Schachtman D."/>
        </authorList>
    </citation>
    <scope>NUCLEOTIDE SEQUENCE [LARGE SCALE GENOMIC DNA]</scope>
    <source>
        <strain evidence="6 7">BE107</strain>
    </source>
</reference>
<keyword evidence="7" id="KW-1185">Reference proteome</keyword>
<gene>
    <name evidence="6" type="ORF">J2W94_001619</name>
</gene>
<dbReference type="Pfam" id="PF24346">
    <property type="entry name" value="DUF7507"/>
    <property type="match status" value="11"/>
</dbReference>
<evidence type="ECO:0000259" key="5">
    <source>
        <dbReference type="PROSITE" id="PS51123"/>
    </source>
</evidence>
<evidence type="ECO:0000256" key="3">
    <source>
        <dbReference type="PROSITE-ProRule" id="PRU00473"/>
    </source>
</evidence>
<sequence length="2722" mass="269836">MAKSAVGVSGPSVLGVYTVSYTITVTNSGAAAGTYGALTDTPIFPANTNITGIAWTTSGAGAPAGGSSTIDGPNQLTGTGIAIGAGVTHTFNVSITYVYTNASAPTTCAATPTPGSGLYNNASLPTGQEADTSDNATCVNPPAVPTVSLTIEKTAGTPSGSSAGSTIAYTFVVTNTGAVTLNGIAVVDTQLDAPATCGSTTLTPSAPGNTTTCTGVHTITAGEAATRSVSNSATATGSTSGGIVVTSPADTTLTTLVPSVDFCAVDSIFNVTQTVTGLGEFYRYTVGSGTPDVLVPELTLPVAPNLNGLMVDPANRRLLFVSYSGGQATLYAYDAANGGWYVAAGPITTPDFPRAAMNQAGVGYLVAGNGNNPAVWRLQASGTFSYSLTSYGSLTYDFDPTNPSSGDIAFDNAGNGWLTAGVDLYRVDFSSTSVQATRQQRPLLNGAPSTLQWAGVAYGNDGLLYVATNTNPSRYFRIDLGAGTLTQVAATAANQARDLASCSFPAAPTPAQLRVEKTLAQVNGSAYVAGAAVAAGDTLTYEIEVTHVGGSLAATLFVGDVVETLPVNTTAIAAGNNFTCAASNCTNTNAVNIPVSGSVTLNFVVQVVTPFPTGATASIVNAVAVDGVNCAAVGNDCGETTPVGLPELTIAKTAGTPTTAQGASPTLTDAGDTIAYSFLVSNTGNTPLTAVLVSDAQLDAAATCPTTTLAVGANMTCTGTHTITQAEVNAGTANNSATVTGTPPSGPPVTSPPSTTTTPITTTSALTIAKTAGTATTALGASPTLTDAGDTIAYSFLVTNTGNTPLTAVLVNDAQLDTAATCPAATLAVGANMTCTGTHTITQAEVNNGAVNNSATATGTPPAGPPVTSPPSTTTTPITTTSALTIVKTAGTPTTVLGANPTLTDAGDTIAYSFLVSNTGNTPLTAVLVDDAQLDAAATCPATTLAVGANMTCTGTHTITQVEVNAGTANNSATVTGTPPVGPPVTSPPSTTTTPITTAPTLTIAKTAGTATTAQGASPTLTDAGDTIAYSFLVTNTGNVTLTAIAVIDAMLDAPAICDATTLLPSAIATCAGTHTITQAEVNAGTVNNSATATGTPPSGPPVTSPPSTTTTPITTTSALTIVKTAGTPTTAQGASPTLTDAGDTIAYSFLVSNAGNTPLTAVLVNDAQLDAVATCPAATLAVGANMTCTGTHTITQAEVNAGAANNSATVTGTPPVGPPVTSPPSTTTTPITTAPALTIVKTAGAPSGNSAGSTLGYTFVVTNTGNVTLSGIVINDAQLDAPAVCDVTTLLPGAIATCTGTHTITQAEVNAGTVNNSATATGTPPVGPPVTSPPSTTTTPITTAPALTIVKTAGTPSGNSAGSTLGYTFVVTNTGNVTLTGIAVVDVLLDAPAVCDVTTLLPSAIANCTGTHTITQAEVNSGAVNNSATATGTPPVGPPVTSPPSITTTPITAAPALTIVKTAGTPSGNIAGSTLGYTFVVTNTGNVTLSGIVINDAQLDAPAVCNVTTLLPSAIATCTGTHTITQAEVNAGEVNNSATATGTPPVGPPVTSPPSITTTPIAANPALTIVKTAGAPSGNTAGSTIGYTFAVTNNGNVTLSGIVINDALLDAPAVCDVTTLLPNAIATCTGTHTITQAEVNAGAVNNSATTTGTPPVGPPVTSPPSTTTTPIAANPALSLLKTAGAPSGNLAGSTIGYTFVATNTGNITLSGIVIDDALLDAPAVCDVTTLLPGAIATCTGVHTVTQAEVAAGVVNNTATATGTPPTGPAVPSNSSTTSTPLLAVTVSKTSNPASGQTVQPGDTINYTLAVVVANAATTSALTLTDTLSGDQTLTGPLPADCAGGAGGLVCTLAANTQPGNYSFTYTTTVDADATGRLGNNVVPTGTDNPTCTNCSTEHPIAASVVTVAKISNPASGAEVAPGDTIAYTVTVTVANSITTGAVTLTDTISGDQTLTGALPAGCTASGGGLVCTLAAGALPGSYSFAYSTHVAADATGTLGNVVVPSGDDGPTCVSCSTTHRVVATAITVSKTSNPASGTSVSAGDTLAYTLTVTVANSITTDTVTLTDTISGDQILTGALPSGCAASASGLVCTLPAGTLPGTYTFAYATLVDTDATGTVGNAVVPTGGDSPTCALACSTEHPVLSDYQLRILKTVAVREVKIGDLVRYTLSVENVGNGRLINGSIVDTPPLGFSYVEGSLSVVDGDSQATAVGQSPLRFEGLDIEPGQTATLMYAMRVGAGVRPGVQRNQAQAFTQTGAPISNSSTAAVTLVADALVDDSLLIGTVFDDRDGDTWQDSAALSGVRVQGGFAPAAYVANSTTVDRGAGAQPQADASSPLLHGIDVGAIGARQSIADPVEHHQVVIRQRLSQPAFTDDFVLTSAQGVTVRMDAAGNTTMEKSGEAAKGLNAAEPKVERRVAQGEGGYVVDYVISNFGIDERGIPGVRIASVEGLLIETDQFGRYHLEGIAGGDSGRGRNFILKVDPSTLPAGTVFTTDNPLVRRITPGLPVRFDFGVKLPVEEVQGGEQQVELELGEVIFAPGSAKLRDQYLPVIEQIAAKVVEYRGGEVLISANGDTESLAFDRATAVKSALMSHVPANIAKALTVSVRTELDDPSSLIVGIAEGGPLLGTVLFDTDKSTVKPQFLPILDQVAAYLDEKGGGAIAIVGHADPRGSDAYNVALGMRRAKAVYEAVAAKLSPAVRAKVRVESSNDPAAPAGTGK</sequence>
<dbReference type="CDD" id="cd07185">
    <property type="entry name" value="OmpA_C-like"/>
    <property type="match status" value="1"/>
</dbReference>
<feature type="compositionally biased region" description="Low complexity" evidence="4">
    <location>
        <begin position="988"/>
        <end position="997"/>
    </location>
</feature>
<protein>
    <submittedName>
        <fullName evidence="6">Repeat protein (TIGR01451 family)</fullName>
    </submittedName>
</protein>
<name>A0ABU1RRD3_9GAMM</name>
<feature type="region of interest" description="Disordered" evidence="4">
    <location>
        <begin position="1317"/>
        <end position="1341"/>
    </location>
</feature>
<dbReference type="PROSITE" id="PS51123">
    <property type="entry name" value="OMPA_2"/>
    <property type="match status" value="1"/>
</dbReference>
<feature type="region of interest" description="Disordered" evidence="4">
    <location>
        <begin position="1088"/>
        <end position="1114"/>
    </location>
</feature>
<feature type="domain" description="OmpA-like" evidence="5">
    <location>
        <begin position="2621"/>
        <end position="2722"/>
    </location>
</feature>
<dbReference type="SUPFAM" id="SSF103088">
    <property type="entry name" value="OmpA-like"/>
    <property type="match status" value="2"/>
</dbReference>
<dbReference type="SUPFAM" id="SSF101898">
    <property type="entry name" value="NHL repeat"/>
    <property type="match status" value="1"/>
</dbReference>
<proteinExistence type="predicted"/>
<evidence type="ECO:0000313" key="7">
    <source>
        <dbReference type="Proteomes" id="UP001254759"/>
    </source>
</evidence>
<feature type="region of interest" description="Disordered" evidence="4">
    <location>
        <begin position="851"/>
        <end position="878"/>
    </location>
</feature>
<evidence type="ECO:0000256" key="1">
    <source>
        <dbReference type="ARBA" id="ARBA00004370"/>
    </source>
</evidence>
<dbReference type="InterPro" id="IPR006664">
    <property type="entry name" value="OMP_bac"/>
</dbReference>